<evidence type="ECO:0000256" key="1">
    <source>
        <dbReference type="SAM" id="MobiDB-lite"/>
    </source>
</evidence>
<accession>A0A1H4E2E1</accession>
<name>A0A1H4E2E1_9ACTO</name>
<evidence type="ECO:0008006" key="4">
    <source>
        <dbReference type="Google" id="ProtNLM"/>
    </source>
</evidence>
<organism evidence="2 3">
    <name type="scientific">Bowdeniella nasicola</name>
    <dbReference type="NCBI Taxonomy" id="208480"/>
    <lineage>
        <taxon>Bacteria</taxon>
        <taxon>Bacillati</taxon>
        <taxon>Actinomycetota</taxon>
        <taxon>Actinomycetes</taxon>
        <taxon>Actinomycetales</taxon>
        <taxon>Actinomycetaceae</taxon>
        <taxon>Bowdeniella</taxon>
    </lineage>
</organism>
<feature type="region of interest" description="Disordered" evidence="1">
    <location>
        <begin position="192"/>
        <end position="220"/>
    </location>
</feature>
<proteinExistence type="predicted"/>
<keyword evidence="3" id="KW-1185">Reference proteome</keyword>
<gene>
    <name evidence="2" type="ORF">SAMN02910418_02425</name>
</gene>
<evidence type="ECO:0000313" key="3">
    <source>
        <dbReference type="Proteomes" id="UP000199288"/>
    </source>
</evidence>
<reference evidence="3" key="1">
    <citation type="submission" date="2016-10" db="EMBL/GenBank/DDBJ databases">
        <authorList>
            <person name="Varghese N."/>
            <person name="Submissions S."/>
        </authorList>
    </citation>
    <scope>NUCLEOTIDE SEQUENCE [LARGE SCALE GENOMIC DNA]</scope>
    <source>
        <strain evidence="3">KPR-1</strain>
    </source>
</reference>
<sequence length="220" mass="24253">MPSAGFEMVAICPHPTNPRVEIECREFPSSDVKPVRIEARPAGQAAAPPRPLSIQEFKDFPVAKGELLIQPDQGRHTVNMPVIVATTARQHVVSGDLLGFAFHVRFTPVSHAFDYGDGSAPYVTGDPNTPYPNQRFWHEWRTIGDKTISVTTTWSGAYQVAGSAWVEVPGTLETTVSSEPQRVDEYHILLTDPDKATGGKHHDSDYDWLKGTPLDPNNQP</sequence>
<evidence type="ECO:0000313" key="2">
    <source>
        <dbReference type="EMBL" id="SEA79214.1"/>
    </source>
</evidence>
<dbReference type="Proteomes" id="UP000199288">
    <property type="component" value="Unassembled WGS sequence"/>
</dbReference>
<protein>
    <recommendedName>
        <fullName evidence="4">PKD domain-containing protein</fullName>
    </recommendedName>
</protein>
<dbReference type="AlphaFoldDB" id="A0A1H4E2E1"/>
<dbReference type="EMBL" id="FNQV01000025">
    <property type="protein sequence ID" value="SEA79214.1"/>
    <property type="molecule type" value="Genomic_DNA"/>
</dbReference>
<feature type="compositionally biased region" description="Basic and acidic residues" evidence="1">
    <location>
        <begin position="192"/>
        <end position="208"/>
    </location>
</feature>